<protein>
    <submittedName>
        <fullName evidence="1">Uncharacterized protein</fullName>
    </submittedName>
</protein>
<dbReference type="HOGENOM" id="CLU_2117422_0_0_9"/>
<comment type="caution">
    <text evidence="1">The sequence shown here is derived from an EMBL/GenBank/DDBJ whole genome shotgun (WGS) entry which is preliminary data.</text>
</comment>
<dbReference type="EMBL" id="AGCK01000258">
    <property type="protein sequence ID" value="EHM42258.1"/>
    <property type="molecule type" value="Genomic_DNA"/>
</dbReference>
<dbReference type="AlphaFoldDB" id="G9YUJ5"/>
<gene>
    <name evidence="1" type="ORF">HMPREF0372_03209</name>
</gene>
<reference evidence="1 2" key="1">
    <citation type="submission" date="2011-08" db="EMBL/GenBank/DDBJ databases">
        <authorList>
            <person name="Weinstock G."/>
            <person name="Sodergren E."/>
            <person name="Clifton S."/>
            <person name="Fulton L."/>
            <person name="Fulton B."/>
            <person name="Courtney L."/>
            <person name="Fronick C."/>
            <person name="Harrison M."/>
            <person name="Strong C."/>
            <person name="Farmer C."/>
            <person name="Delahaunty K."/>
            <person name="Markovic C."/>
            <person name="Hall O."/>
            <person name="Minx P."/>
            <person name="Tomlinson C."/>
            <person name="Mitreva M."/>
            <person name="Hou S."/>
            <person name="Chen J."/>
            <person name="Wollam A."/>
            <person name="Pepin K.H."/>
            <person name="Johnson M."/>
            <person name="Bhonagiri V."/>
            <person name="Zhang X."/>
            <person name="Suruliraj S."/>
            <person name="Warren W."/>
            <person name="Chinwalla A."/>
            <person name="Mardis E.R."/>
            <person name="Wilson R.K."/>
        </authorList>
    </citation>
    <scope>NUCLEOTIDE SEQUENCE [LARGE SCALE GENOMIC DNA]</scope>
    <source>
        <strain evidence="1 2">ATCC 29863</strain>
    </source>
</reference>
<sequence length="114" mass="13542">MYEILAWKYGLEEVDEQDSLDLIWFCKREEDNKTADDLLSRLHWPNGLAKLVTFGVGMKLDAAAQQTWCYSVDYQEDRALFTGSSMTWKRWQVKLIEILDRCRACRCSYSKMWK</sequence>
<dbReference type="Proteomes" id="UP000004459">
    <property type="component" value="Unassembled WGS sequence"/>
</dbReference>
<evidence type="ECO:0000313" key="2">
    <source>
        <dbReference type="Proteomes" id="UP000004459"/>
    </source>
</evidence>
<accession>G9YUJ5</accession>
<name>G9YUJ5_FLAPL</name>
<proteinExistence type="predicted"/>
<evidence type="ECO:0000313" key="1">
    <source>
        <dbReference type="EMBL" id="EHM42258.1"/>
    </source>
</evidence>
<organism evidence="1 2">
    <name type="scientific">Flavonifractor plautii ATCC 29863</name>
    <dbReference type="NCBI Taxonomy" id="411475"/>
    <lineage>
        <taxon>Bacteria</taxon>
        <taxon>Bacillati</taxon>
        <taxon>Bacillota</taxon>
        <taxon>Clostridia</taxon>
        <taxon>Eubacteriales</taxon>
        <taxon>Oscillospiraceae</taxon>
        <taxon>Flavonifractor</taxon>
    </lineage>
</organism>